<dbReference type="eggNOG" id="COG0758">
    <property type="taxonomic scope" value="Bacteria"/>
</dbReference>
<evidence type="ECO:0000313" key="1">
    <source>
        <dbReference type="EMBL" id="KHD73098.1"/>
    </source>
</evidence>
<proteinExistence type="predicted"/>
<dbReference type="SUPFAM" id="SSF102405">
    <property type="entry name" value="MCP/YpsA-like"/>
    <property type="match status" value="1"/>
</dbReference>
<dbReference type="STRING" id="1869.MB27_36280"/>
<comment type="caution">
    <text evidence="1">The sequence shown here is derived from an EMBL/GenBank/DDBJ whole genome shotgun (WGS) entry which is preliminary data.</text>
</comment>
<dbReference type="Gene3D" id="3.40.50.450">
    <property type="match status" value="1"/>
</dbReference>
<evidence type="ECO:0000313" key="2">
    <source>
        <dbReference type="Proteomes" id="UP000054537"/>
    </source>
</evidence>
<name>A0A0A6UDD6_ACTUT</name>
<accession>A0A0A6UDD6</accession>
<keyword evidence="2" id="KW-1185">Reference proteome</keyword>
<reference evidence="1 2" key="1">
    <citation type="submission" date="2014-10" db="EMBL/GenBank/DDBJ databases">
        <title>Draft genome sequence of Actinoplanes utahensis NRRL 12052.</title>
        <authorList>
            <person name="Velasco-Bucheli B."/>
            <person name="del Cerro C."/>
            <person name="Hormigo D."/>
            <person name="Garcia J.L."/>
            <person name="Acebal C."/>
            <person name="Arroyo M."/>
            <person name="de la Mata I."/>
        </authorList>
    </citation>
    <scope>NUCLEOTIDE SEQUENCE [LARGE SCALE GENOMIC DNA]</scope>
    <source>
        <strain evidence="1 2">NRRL 12052</strain>
    </source>
</reference>
<dbReference type="EMBL" id="JRTT01000133">
    <property type="protein sequence ID" value="KHD73098.1"/>
    <property type="molecule type" value="Genomic_DNA"/>
</dbReference>
<sequence length="138" mass="14315">MLSAQPAPHGVTCLAEGSDRLFAEALQACGGTFDVVLPVPADLPDPESDRELRSLLASARDVTRVAEPGPPEASYEIASSIVVERCDLLIAVWDGTSAGVRGGTAETVAWARAMDKPVQVVWPAGARRGVTVAPVPVG</sequence>
<dbReference type="Proteomes" id="UP000054537">
    <property type="component" value="Unassembled WGS sequence"/>
</dbReference>
<organism evidence="1 2">
    <name type="scientific">Actinoplanes utahensis</name>
    <dbReference type="NCBI Taxonomy" id="1869"/>
    <lineage>
        <taxon>Bacteria</taxon>
        <taxon>Bacillati</taxon>
        <taxon>Actinomycetota</taxon>
        <taxon>Actinomycetes</taxon>
        <taxon>Micromonosporales</taxon>
        <taxon>Micromonosporaceae</taxon>
        <taxon>Actinoplanes</taxon>
    </lineage>
</organism>
<dbReference type="AlphaFoldDB" id="A0A0A6UDD6"/>
<gene>
    <name evidence="1" type="ORF">MB27_36280</name>
</gene>
<protein>
    <submittedName>
        <fullName evidence="1">Uncharacterized protein</fullName>
    </submittedName>
</protein>